<proteinExistence type="predicted"/>
<keyword evidence="3" id="KW-1185">Reference proteome</keyword>
<dbReference type="AlphaFoldDB" id="A0A673IZ52"/>
<reference evidence="2" key="1">
    <citation type="submission" date="2025-08" db="UniProtKB">
        <authorList>
            <consortium name="Ensembl"/>
        </authorList>
    </citation>
    <scope>IDENTIFICATION</scope>
</reference>
<dbReference type="Gene3D" id="3.40.50.12700">
    <property type="match status" value="1"/>
</dbReference>
<evidence type="ECO:0000313" key="2">
    <source>
        <dbReference type="Ensembl" id="ENSSRHP00000043084.1"/>
    </source>
</evidence>
<reference evidence="2" key="2">
    <citation type="submission" date="2025-09" db="UniProtKB">
        <authorList>
            <consortium name="Ensembl"/>
        </authorList>
    </citation>
    <scope>IDENTIFICATION</scope>
</reference>
<feature type="region of interest" description="Disordered" evidence="1">
    <location>
        <begin position="39"/>
        <end position="105"/>
    </location>
</feature>
<evidence type="ECO:0000256" key="1">
    <source>
        <dbReference type="SAM" id="MobiDB-lite"/>
    </source>
</evidence>
<evidence type="ECO:0000313" key="3">
    <source>
        <dbReference type="Proteomes" id="UP000472270"/>
    </source>
</evidence>
<dbReference type="Ensembl" id="ENSSRHT00000044297.1">
    <property type="protein sequence ID" value="ENSSRHP00000043084.1"/>
    <property type="gene ID" value="ENSSRHG00000021800.1"/>
</dbReference>
<dbReference type="Proteomes" id="UP000472270">
    <property type="component" value="Unassembled WGS sequence"/>
</dbReference>
<organism evidence="2 3">
    <name type="scientific">Sinocyclocheilus rhinocerous</name>
    <dbReference type="NCBI Taxonomy" id="307959"/>
    <lineage>
        <taxon>Eukaryota</taxon>
        <taxon>Metazoa</taxon>
        <taxon>Chordata</taxon>
        <taxon>Craniata</taxon>
        <taxon>Vertebrata</taxon>
        <taxon>Euteleostomi</taxon>
        <taxon>Actinopterygii</taxon>
        <taxon>Neopterygii</taxon>
        <taxon>Teleostei</taxon>
        <taxon>Ostariophysi</taxon>
        <taxon>Cypriniformes</taxon>
        <taxon>Cyprinidae</taxon>
        <taxon>Cyprininae</taxon>
        <taxon>Sinocyclocheilus</taxon>
    </lineage>
</organism>
<accession>A0A673IZ52</accession>
<sequence>MSAGEDTFELHSVQLKLEAVEKQIRDLVEKQAQLRERRAALQTSRADAHKSRVSIQRTANTPTTSTPCVSLHRPRKPRTRSSQMSFTPAPGHHGHWVHLQTSPPPPPPVFEISTRNCFIPLHKTERDAVIVGDSIIRHVRATLLRQTETLKRDFGSLIETVCSTSPVMTIIMSGPLPPYQRGHERFTIYWTKYLGYPDKLYKKQSEDKEMEPEVAMEEAHICVLRVCRK</sequence>
<name>A0A673IZ52_9TELE</name>
<protein>
    <submittedName>
        <fullName evidence="2">Uncharacterized protein</fullName>
    </submittedName>
</protein>
<feature type="compositionally biased region" description="Polar residues" evidence="1">
    <location>
        <begin position="53"/>
        <end position="68"/>
    </location>
</feature>